<dbReference type="PROSITE" id="PS51257">
    <property type="entry name" value="PROKAR_LIPOPROTEIN"/>
    <property type="match status" value="1"/>
</dbReference>
<evidence type="ECO:0000313" key="3">
    <source>
        <dbReference type="Proteomes" id="UP001285154"/>
    </source>
</evidence>
<comment type="caution">
    <text evidence="2">The sequence shown here is derived from an EMBL/GenBank/DDBJ whole genome shotgun (WGS) entry which is preliminary data.</text>
</comment>
<evidence type="ECO:0000256" key="1">
    <source>
        <dbReference type="SAM" id="SignalP"/>
    </source>
</evidence>
<dbReference type="Proteomes" id="UP001285154">
    <property type="component" value="Unassembled WGS sequence"/>
</dbReference>
<proteinExistence type="predicted"/>
<keyword evidence="3" id="KW-1185">Reference proteome</keyword>
<keyword evidence="1" id="KW-0732">Signal</keyword>
<accession>A0ABU5A3I3</accession>
<gene>
    <name evidence="2" type="ORF">RFM42_12475</name>
</gene>
<dbReference type="RefSeq" id="WP_320247580.1">
    <property type="nucleotide sequence ID" value="NZ_JAVIIQ010000004.1"/>
</dbReference>
<name>A0ABU5A3I3_9HYPH</name>
<protein>
    <submittedName>
        <fullName evidence="2">Uncharacterized protein</fullName>
    </submittedName>
</protein>
<feature type="signal peptide" evidence="1">
    <location>
        <begin position="1"/>
        <end position="19"/>
    </location>
</feature>
<reference evidence="2 3" key="1">
    <citation type="submission" date="2023-08" db="EMBL/GenBank/DDBJ databases">
        <title>Implementing the SeqCode for naming new Mesorhizobium species isolated from Vachellia karroo root nodules.</title>
        <authorList>
            <person name="Van Lill M."/>
        </authorList>
    </citation>
    <scope>NUCLEOTIDE SEQUENCE [LARGE SCALE GENOMIC DNA]</scope>
    <source>
        <strain evidence="2 3">VK25D</strain>
    </source>
</reference>
<organism evidence="2 3">
    <name type="scientific">Mesorhizobium vachelliae</name>
    <dbReference type="NCBI Taxonomy" id="3072309"/>
    <lineage>
        <taxon>Bacteria</taxon>
        <taxon>Pseudomonadati</taxon>
        <taxon>Pseudomonadota</taxon>
        <taxon>Alphaproteobacteria</taxon>
        <taxon>Hyphomicrobiales</taxon>
        <taxon>Phyllobacteriaceae</taxon>
        <taxon>Mesorhizobium</taxon>
    </lineage>
</organism>
<evidence type="ECO:0000313" key="2">
    <source>
        <dbReference type="EMBL" id="MDX8531805.1"/>
    </source>
</evidence>
<dbReference type="EMBL" id="JAVIIQ010000004">
    <property type="protein sequence ID" value="MDX8531805.1"/>
    <property type="molecule type" value="Genomic_DNA"/>
</dbReference>
<sequence length="137" mass="13414">MTPRAALPLSSLVGLFVLAGCTSPQGAGLAMGAVSAMAGGGGLNPLSAAIGLGTMAAADSAAVSQAGVITPQEQAKYAAMSCAELRQLTANYAAAQGARPAAKKYGGMAPAGKMAIANQVISTRLTYLKQLVASKGC</sequence>
<feature type="chain" id="PRO_5046000971" evidence="1">
    <location>
        <begin position="20"/>
        <end position="137"/>
    </location>
</feature>